<feature type="compositionally biased region" description="Polar residues" evidence="1">
    <location>
        <begin position="92"/>
        <end position="106"/>
    </location>
</feature>
<proteinExistence type="predicted"/>
<comment type="caution">
    <text evidence="2">The sequence shown here is derived from an EMBL/GenBank/DDBJ whole genome shotgun (WGS) entry which is preliminary data.</text>
</comment>
<feature type="compositionally biased region" description="Acidic residues" evidence="1">
    <location>
        <begin position="65"/>
        <end position="81"/>
    </location>
</feature>
<dbReference type="EMBL" id="AVOT02022496">
    <property type="protein sequence ID" value="MBW0511961.1"/>
    <property type="molecule type" value="Genomic_DNA"/>
</dbReference>
<organism evidence="2 3">
    <name type="scientific">Austropuccinia psidii MF-1</name>
    <dbReference type="NCBI Taxonomy" id="1389203"/>
    <lineage>
        <taxon>Eukaryota</taxon>
        <taxon>Fungi</taxon>
        <taxon>Dikarya</taxon>
        <taxon>Basidiomycota</taxon>
        <taxon>Pucciniomycotina</taxon>
        <taxon>Pucciniomycetes</taxon>
        <taxon>Pucciniales</taxon>
        <taxon>Sphaerophragmiaceae</taxon>
        <taxon>Austropuccinia</taxon>
    </lineage>
</organism>
<gene>
    <name evidence="2" type="ORF">O181_051676</name>
</gene>
<keyword evidence="3" id="KW-1185">Reference proteome</keyword>
<protein>
    <submittedName>
        <fullName evidence="2">Uncharacterized protein</fullName>
    </submittedName>
</protein>
<dbReference type="Proteomes" id="UP000765509">
    <property type="component" value="Unassembled WGS sequence"/>
</dbReference>
<feature type="compositionally biased region" description="Polar residues" evidence="1">
    <location>
        <begin position="45"/>
        <end position="59"/>
    </location>
</feature>
<sequence length="321" mass="35474">MPIQHSPAARQTRPQSRAQAVLTPNPRALLDSTPAVPQLRAQYGRRSTIQEGRLSTTSFKGPGEYGEEEEEESVEEEESDGTEGLPAPVGESQGTGEPTIAHSNLPVSHKSEPSLLAIMQQITQIMANLQEASSLESSRPPAFKTLSMKEPKLFDGTQPFKARRFIQSCQLIFHNDLGNCCQTGRKSFMPLHFLLAGMQNGLSLIFPISIIKTRATFSALGNCGNLISLIYFGDPNEVRKAEADSDSLIIKEGGHVSLYIADFRSLVSRIGDRGERALIQNFRKGFPSRILDQFSSHPSKIYSLKDLMDITLEREAKREES</sequence>
<reference evidence="2" key="1">
    <citation type="submission" date="2021-03" db="EMBL/GenBank/DDBJ databases">
        <title>Draft genome sequence of rust myrtle Austropuccinia psidii MF-1, a brazilian biotype.</title>
        <authorList>
            <person name="Quecine M.C."/>
            <person name="Pachon D.M.R."/>
            <person name="Bonatelli M.L."/>
            <person name="Correr F.H."/>
            <person name="Franceschini L.M."/>
            <person name="Leite T.F."/>
            <person name="Margarido G.R.A."/>
            <person name="Almeida C.A."/>
            <person name="Ferrarezi J.A."/>
            <person name="Labate C.A."/>
        </authorList>
    </citation>
    <scope>NUCLEOTIDE SEQUENCE</scope>
    <source>
        <strain evidence="2">MF-1</strain>
    </source>
</reference>
<evidence type="ECO:0000313" key="3">
    <source>
        <dbReference type="Proteomes" id="UP000765509"/>
    </source>
</evidence>
<feature type="region of interest" description="Disordered" evidence="1">
    <location>
        <begin position="1"/>
        <end position="107"/>
    </location>
</feature>
<dbReference type="OrthoDB" id="2447685at2759"/>
<evidence type="ECO:0000256" key="1">
    <source>
        <dbReference type="SAM" id="MobiDB-lite"/>
    </source>
</evidence>
<dbReference type="AlphaFoldDB" id="A0A9Q3HNJ2"/>
<evidence type="ECO:0000313" key="2">
    <source>
        <dbReference type="EMBL" id="MBW0511961.1"/>
    </source>
</evidence>
<name>A0A9Q3HNJ2_9BASI</name>
<accession>A0A9Q3HNJ2</accession>